<reference evidence="2 3" key="2">
    <citation type="submission" date="2024-05" db="EMBL/GenBank/DDBJ databases">
        <authorList>
            <person name="Chen Y."/>
            <person name="Shah S."/>
            <person name="Dougan E. K."/>
            <person name="Thang M."/>
            <person name="Chan C."/>
        </authorList>
    </citation>
    <scope>NUCLEOTIDE SEQUENCE [LARGE SCALE GENOMIC DNA]</scope>
</reference>
<name>A0A9P1BVT0_9DINO</name>
<dbReference type="Proteomes" id="UP001152797">
    <property type="component" value="Unassembled WGS sequence"/>
</dbReference>
<dbReference type="EMBL" id="CAMXCT020000447">
    <property type="protein sequence ID" value="CAL1132346.1"/>
    <property type="molecule type" value="Genomic_DNA"/>
</dbReference>
<accession>A0A9P1BVT0</accession>
<sequence>MVLLMLRSPVSVDEILLSGWHLGAILVFLRSSPRVEQIAGPWAMDPLQNSREVQFLQLLEGLPMAANLRVRQDLAFEIFNDPKSISYELASVLLPWSAAYNALLERWRHTWAEEREMVQLLRMGDAKLKQILLEGETPRPLHGLLSPPPFLPLLLQALHSYPVVKVDVNAALEMYPSFFHRASPHTWRGSRRMGRIPALELHPMPMDDGLSNANRATRMPFCLWPGFMATFGKMGQQQMSAELVDPNKQDHLPFVRVWEIGANMGDCSLLALHCVAAWGLRSAQPRPLLDVELTLFEPIEDALVSLNAAVKAFQQSQHAAGNLAQKPQILVQPIALGPKVGYTQIHLRRASSAEASFVGCHGFQGECEVRRFVFWRDHLLHCENIQYDVLQNIAYIYINNYIYIIYT</sequence>
<reference evidence="1" key="1">
    <citation type="submission" date="2022-10" db="EMBL/GenBank/DDBJ databases">
        <authorList>
            <person name="Chen Y."/>
            <person name="Dougan E. K."/>
            <person name="Chan C."/>
            <person name="Rhodes N."/>
            <person name="Thang M."/>
        </authorList>
    </citation>
    <scope>NUCLEOTIDE SEQUENCE</scope>
</reference>
<evidence type="ECO:0000313" key="1">
    <source>
        <dbReference type="EMBL" id="CAI3978971.1"/>
    </source>
</evidence>
<dbReference type="GO" id="GO:0032259">
    <property type="term" value="P:methylation"/>
    <property type="evidence" value="ECO:0007669"/>
    <property type="project" value="UniProtKB-KW"/>
</dbReference>
<dbReference type="OrthoDB" id="442870at2759"/>
<dbReference type="GO" id="GO:0008168">
    <property type="term" value="F:methyltransferase activity"/>
    <property type="evidence" value="ECO:0007669"/>
    <property type="project" value="UniProtKB-KW"/>
</dbReference>
<keyword evidence="2" id="KW-0808">Transferase</keyword>
<comment type="caution">
    <text evidence="1">The sequence shown here is derived from an EMBL/GenBank/DDBJ whole genome shotgun (WGS) entry which is preliminary data.</text>
</comment>
<dbReference type="AlphaFoldDB" id="A0A9P1BVT0"/>
<evidence type="ECO:0000313" key="2">
    <source>
        <dbReference type="EMBL" id="CAL4766283.1"/>
    </source>
</evidence>
<keyword evidence="3" id="KW-1185">Reference proteome</keyword>
<organism evidence="1">
    <name type="scientific">Cladocopium goreaui</name>
    <dbReference type="NCBI Taxonomy" id="2562237"/>
    <lineage>
        <taxon>Eukaryota</taxon>
        <taxon>Sar</taxon>
        <taxon>Alveolata</taxon>
        <taxon>Dinophyceae</taxon>
        <taxon>Suessiales</taxon>
        <taxon>Symbiodiniaceae</taxon>
        <taxon>Cladocopium</taxon>
    </lineage>
</organism>
<protein>
    <submittedName>
        <fullName evidence="2">Methyltransferase FkbM domain-containing protein</fullName>
    </submittedName>
</protein>
<keyword evidence="2" id="KW-0489">Methyltransferase</keyword>
<evidence type="ECO:0000313" key="3">
    <source>
        <dbReference type="Proteomes" id="UP001152797"/>
    </source>
</evidence>
<proteinExistence type="predicted"/>
<dbReference type="EMBL" id="CAMXCT010000447">
    <property type="protein sequence ID" value="CAI3978971.1"/>
    <property type="molecule type" value="Genomic_DNA"/>
</dbReference>
<gene>
    <name evidence="1" type="ORF">C1SCF055_LOCUS6959</name>
</gene>
<dbReference type="EMBL" id="CAMXCT030000447">
    <property type="protein sequence ID" value="CAL4766283.1"/>
    <property type="molecule type" value="Genomic_DNA"/>
</dbReference>